<dbReference type="GO" id="GO:0000287">
    <property type="term" value="F:magnesium ion binding"/>
    <property type="evidence" value="ECO:0007669"/>
    <property type="project" value="TreeGrafter"/>
</dbReference>
<dbReference type="InterPro" id="IPR036412">
    <property type="entry name" value="HAD-like_sf"/>
</dbReference>
<dbReference type="InterPro" id="IPR023214">
    <property type="entry name" value="HAD_sf"/>
</dbReference>
<keyword evidence="2" id="KW-1185">Reference proteome</keyword>
<dbReference type="Gene3D" id="3.30.1240.10">
    <property type="match status" value="1"/>
</dbReference>
<dbReference type="AlphaFoldDB" id="A0A1M6FKJ5"/>
<organism evidence="1 2">
    <name type="scientific">Tessaracoccus bendigoensis DSM 12906</name>
    <dbReference type="NCBI Taxonomy" id="1123357"/>
    <lineage>
        <taxon>Bacteria</taxon>
        <taxon>Bacillati</taxon>
        <taxon>Actinomycetota</taxon>
        <taxon>Actinomycetes</taxon>
        <taxon>Propionibacteriales</taxon>
        <taxon>Propionibacteriaceae</taxon>
        <taxon>Tessaracoccus</taxon>
    </lineage>
</organism>
<proteinExistence type="predicted"/>
<sequence length="274" mass="28381">MKRAIFLDFDGTLAHLGEVPPAHVEVVRAARAAGNAVMLCTGRPKSMLPARRLVAGFDGIVASGGGYVEVAGEVLSDRRFPAAVATRAVRTLTRHRVAFLLEAPDALYGLPGIDAVMAARLGAGRLAHEEGDGGGPRDVLERLEMSEDLLHTSFSKISFFDSPVSGELLIEQIGPEVALLPSSISGLGGSAGEIHLADVHKGIGMRVAAAYLGVAPEDVVAFGDGVNDVEMLEEAGIGVAIKGSDPLVLAAADRFAEGPENDGLVAAFEELGLV</sequence>
<dbReference type="GO" id="GO:0016791">
    <property type="term" value="F:phosphatase activity"/>
    <property type="evidence" value="ECO:0007669"/>
    <property type="project" value="TreeGrafter"/>
</dbReference>
<name>A0A1M6FKJ5_9ACTN</name>
<dbReference type="Gene3D" id="3.40.50.1000">
    <property type="entry name" value="HAD superfamily/HAD-like"/>
    <property type="match status" value="1"/>
</dbReference>
<accession>A0A1M6FKJ5</accession>
<dbReference type="EMBL" id="FQZG01000022">
    <property type="protein sequence ID" value="SHI98162.1"/>
    <property type="molecule type" value="Genomic_DNA"/>
</dbReference>
<protein>
    <submittedName>
        <fullName evidence="1">Uncharacterized protein</fullName>
    </submittedName>
</protein>
<dbReference type="STRING" id="1123357.SAMN02745244_01459"/>
<dbReference type="RefSeq" id="WP_217652147.1">
    <property type="nucleotide sequence ID" value="NZ_FQZG01000022.1"/>
</dbReference>
<dbReference type="PANTHER" id="PTHR10000">
    <property type="entry name" value="PHOSPHOSERINE PHOSPHATASE"/>
    <property type="match status" value="1"/>
</dbReference>
<evidence type="ECO:0000313" key="1">
    <source>
        <dbReference type="EMBL" id="SHI98162.1"/>
    </source>
</evidence>
<dbReference type="SUPFAM" id="SSF56784">
    <property type="entry name" value="HAD-like"/>
    <property type="match status" value="1"/>
</dbReference>
<dbReference type="GO" id="GO:0005829">
    <property type="term" value="C:cytosol"/>
    <property type="evidence" value="ECO:0007669"/>
    <property type="project" value="TreeGrafter"/>
</dbReference>
<dbReference type="Proteomes" id="UP000184512">
    <property type="component" value="Unassembled WGS sequence"/>
</dbReference>
<evidence type="ECO:0000313" key="2">
    <source>
        <dbReference type="Proteomes" id="UP000184512"/>
    </source>
</evidence>
<dbReference type="PANTHER" id="PTHR10000:SF25">
    <property type="entry name" value="PHOSPHATASE YKRA-RELATED"/>
    <property type="match status" value="1"/>
</dbReference>
<reference evidence="1 2" key="1">
    <citation type="submission" date="2016-11" db="EMBL/GenBank/DDBJ databases">
        <authorList>
            <person name="Jaros S."/>
            <person name="Januszkiewicz K."/>
            <person name="Wedrychowicz H."/>
        </authorList>
    </citation>
    <scope>NUCLEOTIDE SEQUENCE [LARGE SCALE GENOMIC DNA]</scope>
    <source>
        <strain evidence="1 2">DSM 12906</strain>
    </source>
</reference>
<dbReference type="Pfam" id="PF08282">
    <property type="entry name" value="Hydrolase_3"/>
    <property type="match status" value="1"/>
</dbReference>
<gene>
    <name evidence="1" type="ORF">SAMN02745244_01459</name>
</gene>